<accession>A0A2K0WCS2</accession>
<evidence type="ECO:0000313" key="1">
    <source>
        <dbReference type="EMBL" id="PNP80080.1"/>
    </source>
</evidence>
<keyword evidence="2" id="KW-1185">Reference proteome</keyword>
<comment type="caution">
    <text evidence="1">The sequence shown here is derived from an EMBL/GenBank/DDBJ whole genome shotgun (WGS) entry which is preliminary data.</text>
</comment>
<name>A0A2K0WCS2_GIBNY</name>
<reference evidence="1 2" key="1">
    <citation type="submission" date="2017-06" db="EMBL/GenBank/DDBJ databases">
        <title>Genome of Fusarium nygamai isolate CS10214.</title>
        <authorList>
            <person name="Gardiner D.M."/>
            <person name="Obanor F."/>
            <person name="Kazan K."/>
        </authorList>
    </citation>
    <scope>NUCLEOTIDE SEQUENCE [LARGE SCALE GENOMIC DNA]</scope>
    <source>
        <strain evidence="1 2">CS10214</strain>
    </source>
</reference>
<dbReference type="Proteomes" id="UP000236664">
    <property type="component" value="Unassembled WGS sequence"/>
</dbReference>
<proteinExistence type="predicted"/>
<sequence>MYADEDADVWAEHDGSFADVETEEYWEEYPKAFIWDCCDKKGTEEGCTYGKHEVGLKKSKKGDDNSLGVE</sequence>
<organism evidence="1 2">
    <name type="scientific">Gibberella nygamai</name>
    <name type="common">Bean root rot disease fungus</name>
    <name type="synonym">Fusarium nygamai</name>
    <dbReference type="NCBI Taxonomy" id="42673"/>
    <lineage>
        <taxon>Eukaryota</taxon>
        <taxon>Fungi</taxon>
        <taxon>Dikarya</taxon>
        <taxon>Ascomycota</taxon>
        <taxon>Pezizomycotina</taxon>
        <taxon>Sordariomycetes</taxon>
        <taxon>Hypocreomycetidae</taxon>
        <taxon>Hypocreales</taxon>
        <taxon>Nectriaceae</taxon>
        <taxon>Fusarium</taxon>
        <taxon>Fusarium fujikuroi species complex</taxon>
    </lineage>
</organism>
<gene>
    <name evidence="1" type="ORF">FNYG_06790</name>
</gene>
<dbReference type="EMBL" id="MTQA01000087">
    <property type="protein sequence ID" value="PNP80080.1"/>
    <property type="molecule type" value="Genomic_DNA"/>
</dbReference>
<dbReference type="PANTHER" id="PTHR38167">
    <property type="entry name" value="C2H2-TYPE DOMAIN-CONTAINING PROTEIN"/>
    <property type="match status" value="1"/>
</dbReference>
<evidence type="ECO:0000313" key="2">
    <source>
        <dbReference type="Proteomes" id="UP000236664"/>
    </source>
</evidence>
<dbReference type="OrthoDB" id="5422613at2759"/>
<protein>
    <submittedName>
        <fullName evidence="1">Uncharacterized protein</fullName>
    </submittedName>
</protein>
<dbReference type="PANTHER" id="PTHR38167:SF1">
    <property type="entry name" value="C2H2-TYPE DOMAIN-CONTAINING PROTEIN"/>
    <property type="match status" value="1"/>
</dbReference>
<dbReference type="AlphaFoldDB" id="A0A2K0WCS2"/>